<name>A0A1T5JU00_9MICO</name>
<organism evidence="3 4">
    <name type="scientific">Okibacterium fritillariae</name>
    <dbReference type="NCBI Taxonomy" id="123320"/>
    <lineage>
        <taxon>Bacteria</taxon>
        <taxon>Bacillati</taxon>
        <taxon>Actinomycetota</taxon>
        <taxon>Actinomycetes</taxon>
        <taxon>Micrococcales</taxon>
        <taxon>Microbacteriaceae</taxon>
        <taxon>Okibacterium</taxon>
    </lineage>
</organism>
<feature type="region of interest" description="Disordered" evidence="1">
    <location>
        <begin position="219"/>
        <end position="239"/>
    </location>
</feature>
<dbReference type="STRING" id="123320.SAMN06309945_1865"/>
<dbReference type="AlphaFoldDB" id="A0A1T5JU00"/>
<feature type="transmembrane region" description="Helical" evidence="2">
    <location>
        <begin position="179"/>
        <end position="199"/>
    </location>
</feature>
<keyword evidence="2" id="KW-0812">Transmembrane</keyword>
<reference evidence="3 4" key="1">
    <citation type="submission" date="2017-02" db="EMBL/GenBank/DDBJ databases">
        <authorList>
            <person name="Peterson S.W."/>
        </authorList>
    </citation>
    <scope>NUCLEOTIDE SEQUENCE [LARGE SCALE GENOMIC DNA]</scope>
    <source>
        <strain evidence="3 4">VKM Ac-2059</strain>
    </source>
</reference>
<accession>A0A1T5JU00</accession>
<dbReference type="RefSeq" id="WP_143785379.1">
    <property type="nucleotide sequence ID" value="NZ_FUZP01000001.1"/>
</dbReference>
<keyword evidence="2" id="KW-1133">Transmembrane helix</keyword>
<sequence length="239" mass="25332">MSPSDVSPSGWWGEGWRLIAIYVRRVFPHPAGRRVVIVGAVGALVGVVGGLLLSVLFARIGSPDSSVVQSVATVVTLGVFFGALATVCAASIRLIGAMERDTRPRALERAEERQVRMLVVHPERGQETETRLIDVARDRLRISQRTAPSGLIAVALGVVLYATYNVMLLVQDDASMNDLRLVAGAVLIVVGGASLFLGFRSLGRSSARIAALEALLLERSSAPSASEASSTTAEGESRQ</sequence>
<evidence type="ECO:0000313" key="4">
    <source>
        <dbReference type="Proteomes" id="UP000190857"/>
    </source>
</evidence>
<keyword evidence="4" id="KW-1185">Reference proteome</keyword>
<protein>
    <submittedName>
        <fullName evidence="3">Uncharacterized protein</fullName>
    </submittedName>
</protein>
<keyword evidence="2" id="KW-0472">Membrane</keyword>
<evidence type="ECO:0000256" key="2">
    <source>
        <dbReference type="SAM" id="Phobius"/>
    </source>
</evidence>
<evidence type="ECO:0000256" key="1">
    <source>
        <dbReference type="SAM" id="MobiDB-lite"/>
    </source>
</evidence>
<feature type="transmembrane region" description="Helical" evidence="2">
    <location>
        <begin position="35"/>
        <end position="58"/>
    </location>
</feature>
<evidence type="ECO:0000313" key="3">
    <source>
        <dbReference type="EMBL" id="SKC54851.1"/>
    </source>
</evidence>
<dbReference type="EMBL" id="FUZP01000001">
    <property type="protein sequence ID" value="SKC54851.1"/>
    <property type="molecule type" value="Genomic_DNA"/>
</dbReference>
<dbReference type="OrthoDB" id="9833638at2"/>
<feature type="transmembrane region" description="Helical" evidence="2">
    <location>
        <begin position="147"/>
        <end position="167"/>
    </location>
</feature>
<proteinExistence type="predicted"/>
<dbReference type="Proteomes" id="UP000190857">
    <property type="component" value="Unassembled WGS sequence"/>
</dbReference>
<gene>
    <name evidence="3" type="ORF">SAMN06309945_1865</name>
</gene>
<feature type="transmembrane region" description="Helical" evidence="2">
    <location>
        <begin position="70"/>
        <end position="95"/>
    </location>
</feature>